<evidence type="ECO:0000256" key="2">
    <source>
        <dbReference type="ARBA" id="ARBA00022927"/>
    </source>
</evidence>
<keyword evidence="1" id="KW-0833">Ubl conjugation pathway</keyword>
<dbReference type="GO" id="GO:0019787">
    <property type="term" value="F:ubiquitin-like protein transferase activity"/>
    <property type="evidence" value="ECO:0007669"/>
    <property type="project" value="InterPro"/>
</dbReference>
<keyword evidence="2" id="KW-0813">Transport</keyword>
<evidence type="ECO:0000313" key="4">
    <source>
        <dbReference type="EMBL" id="PSK38565.1"/>
    </source>
</evidence>
<proteinExistence type="predicted"/>
<dbReference type="AlphaFoldDB" id="A0A2P7YRG5"/>
<keyword evidence="2" id="KW-0653">Protein transport</keyword>
<keyword evidence="3" id="KW-0072">Autophagy</keyword>
<dbReference type="GO" id="GO:0006914">
    <property type="term" value="P:autophagy"/>
    <property type="evidence" value="ECO:0007669"/>
    <property type="project" value="UniProtKB-KW"/>
</dbReference>
<protein>
    <submittedName>
        <fullName evidence="4">Uncharacterized protein</fullName>
    </submittedName>
</protein>
<evidence type="ECO:0000256" key="1">
    <source>
        <dbReference type="ARBA" id="ARBA00022786"/>
    </source>
</evidence>
<name>A0A2P7YRG5_9ASCO</name>
<dbReference type="Proteomes" id="UP000241107">
    <property type="component" value="Unassembled WGS sequence"/>
</dbReference>
<dbReference type="InterPro" id="IPR007135">
    <property type="entry name" value="Atg3/Atg10"/>
</dbReference>
<accession>A0A2P7YRG5</accession>
<dbReference type="Gene3D" id="3.30.1460.50">
    <property type="match status" value="1"/>
</dbReference>
<gene>
    <name evidence="4" type="ORF">C7M61_002498</name>
</gene>
<keyword evidence="5" id="KW-1185">Reference proteome</keyword>
<dbReference type="Pfam" id="PF03987">
    <property type="entry name" value="Autophagy_act_C"/>
    <property type="match status" value="1"/>
</dbReference>
<reference evidence="4 5" key="1">
    <citation type="submission" date="2018-03" db="EMBL/GenBank/DDBJ databases">
        <title>Candida pseudohaemulonii genome assembly and annotation.</title>
        <authorList>
            <person name="Munoz J.F."/>
            <person name="Gade L.G."/>
            <person name="Chow N.A."/>
            <person name="Litvintseva A.P."/>
            <person name="Loparev V.N."/>
            <person name="Cuomo C.A."/>
        </authorList>
    </citation>
    <scope>NUCLEOTIDE SEQUENCE [LARGE SCALE GENOMIC DNA]</scope>
    <source>
        <strain evidence="4 5">B12108</strain>
    </source>
</reference>
<dbReference type="RefSeq" id="XP_024713797.1">
    <property type="nucleotide sequence ID" value="XM_024857871.1"/>
</dbReference>
<evidence type="ECO:0000256" key="3">
    <source>
        <dbReference type="ARBA" id="ARBA00023006"/>
    </source>
</evidence>
<dbReference type="OrthoDB" id="4089664at2759"/>
<comment type="caution">
    <text evidence="4">The sequence shown here is derived from an EMBL/GenBank/DDBJ whole genome shotgun (WGS) entry which is preliminary data.</text>
</comment>
<dbReference type="EMBL" id="PYFQ01000005">
    <property type="protein sequence ID" value="PSK38565.1"/>
    <property type="molecule type" value="Genomic_DNA"/>
</dbReference>
<evidence type="ECO:0000313" key="5">
    <source>
        <dbReference type="Proteomes" id="UP000241107"/>
    </source>
</evidence>
<dbReference type="VEuPathDB" id="FungiDB:C7M61_002498"/>
<sequence length="152" mass="17373">MIDEAEFNKALPNFHKLAVEHITAPEGVCAGANFVKSYDGRWCSYISLTLNGAFLEFVISYSRFYLEPILHHLKDNNPSLKVDIEECIPEIHPVLQRTLLLLHQCETKELMESLHPETTEKYLISWFGIYLGYISPLLSLRVPESAYISLSS</sequence>
<organism evidence="4 5">
    <name type="scientific">Candidozyma pseudohaemuli</name>
    <dbReference type="NCBI Taxonomy" id="418784"/>
    <lineage>
        <taxon>Eukaryota</taxon>
        <taxon>Fungi</taxon>
        <taxon>Dikarya</taxon>
        <taxon>Ascomycota</taxon>
        <taxon>Saccharomycotina</taxon>
        <taxon>Pichiomycetes</taxon>
        <taxon>Metschnikowiaceae</taxon>
        <taxon>Candidozyma</taxon>
    </lineage>
</organism>
<dbReference type="GO" id="GO:0015031">
    <property type="term" value="P:protein transport"/>
    <property type="evidence" value="ECO:0007669"/>
    <property type="project" value="UniProtKB-KW"/>
</dbReference>
<dbReference type="GeneID" id="36565887"/>